<comment type="caution">
    <text evidence="1">The sequence shown here is derived from an EMBL/GenBank/DDBJ whole genome shotgun (WGS) entry which is preliminary data.</text>
</comment>
<evidence type="ECO:0000313" key="2">
    <source>
        <dbReference type="Proteomes" id="UP000295710"/>
    </source>
</evidence>
<reference evidence="1 2" key="1">
    <citation type="journal article" date="2016" name="Nat. Microbiol.">
        <title>The Mouse Intestinal Bacterial Collection (miBC) provides host-specific insight into cultured diversity and functional potential of the gut microbiota.</title>
        <authorList>
            <person name="Lagkouvardos I."/>
            <person name="Pukall R."/>
            <person name="Abt B."/>
            <person name="Foesel B.U."/>
            <person name="Meier-Kolthoff J.P."/>
            <person name="Kumar N."/>
            <person name="Bresciani A."/>
            <person name="Martinez I."/>
            <person name="Just S."/>
            <person name="Ziegler C."/>
            <person name="Brugiroux S."/>
            <person name="Garzetti D."/>
            <person name="Wenning M."/>
            <person name="Bui T.P."/>
            <person name="Wang J."/>
            <person name="Hugenholtz F."/>
            <person name="Plugge C.M."/>
            <person name="Peterson D.A."/>
            <person name="Hornef M.W."/>
            <person name="Baines J.F."/>
            <person name="Smidt H."/>
            <person name="Walter J."/>
            <person name="Kristiansen K."/>
            <person name="Nielsen H.B."/>
            <person name="Haller D."/>
            <person name="Overmann J."/>
            <person name="Stecher B."/>
            <person name="Clavel T."/>
        </authorList>
    </citation>
    <scope>NUCLEOTIDE SEQUENCE [LARGE SCALE GENOMIC DNA]</scope>
    <source>
        <strain evidence="1 2">DSM 28560</strain>
    </source>
</reference>
<name>A0A4R4FDX0_9FIRM</name>
<dbReference type="Proteomes" id="UP000295710">
    <property type="component" value="Unassembled WGS sequence"/>
</dbReference>
<dbReference type="AlphaFoldDB" id="A0A4R4FDX0"/>
<sequence length="217" mass="24862">MLESELVDKITAYLGKYRIRYAKEVRMGIGVPDVSINIGAMKSMALISDYYLLSIAEYINGRNKATICEISEHFSFDKIKTQNYINQLVLERIVSQKDNVVHINRKIFGLNLGKTISIEAKLKDWRSGILQAERYLMFSDFSYLALPENKIHNVNQEQLKEKGIGLLSIGDKKIEEIVTPIQSAECEYKQKYMLTSAIIKNNMQVTKRKPDGVFSEL</sequence>
<proteinExistence type="predicted"/>
<gene>
    <name evidence="1" type="ORF">E1963_10530</name>
</gene>
<protein>
    <submittedName>
        <fullName evidence="1">Uncharacterized protein</fullName>
    </submittedName>
</protein>
<evidence type="ECO:0000313" key="1">
    <source>
        <dbReference type="EMBL" id="TDA21747.1"/>
    </source>
</evidence>
<keyword evidence="2" id="KW-1185">Reference proteome</keyword>
<dbReference type="EMBL" id="SMMX01000007">
    <property type="protein sequence ID" value="TDA21747.1"/>
    <property type="molecule type" value="Genomic_DNA"/>
</dbReference>
<accession>A0A4R4FDX0</accession>
<dbReference type="RefSeq" id="WP_132277781.1">
    <property type="nucleotide sequence ID" value="NZ_JAOBST010000002.1"/>
</dbReference>
<organism evidence="1 2">
    <name type="scientific">Extibacter muris</name>
    <dbReference type="NCBI Taxonomy" id="1796622"/>
    <lineage>
        <taxon>Bacteria</taxon>
        <taxon>Bacillati</taxon>
        <taxon>Bacillota</taxon>
        <taxon>Clostridia</taxon>
        <taxon>Lachnospirales</taxon>
        <taxon>Lachnospiraceae</taxon>
        <taxon>Extibacter</taxon>
    </lineage>
</organism>